<protein>
    <submittedName>
        <fullName evidence="5">Winged helix-turn-helix domain-containing protein</fullName>
    </submittedName>
</protein>
<keyword evidence="1" id="KW-0805">Transcription regulation</keyword>
<dbReference type="InterPro" id="IPR051011">
    <property type="entry name" value="Metal_resp_trans_reg"/>
</dbReference>
<dbReference type="RefSeq" id="WP_345432405.1">
    <property type="nucleotide sequence ID" value="NZ_BAABHK010000005.1"/>
</dbReference>
<reference evidence="6" key="1">
    <citation type="journal article" date="2019" name="Int. J. Syst. Evol. Microbiol.">
        <title>The Global Catalogue of Microorganisms (GCM) 10K type strain sequencing project: providing services to taxonomists for standard genome sequencing and annotation.</title>
        <authorList>
            <consortium name="The Broad Institute Genomics Platform"/>
            <consortium name="The Broad Institute Genome Sequencing Center for Infectious Disease"/>
            <person name="Wu L."/>
            <person name="Ma J."/>
        </authorList>
    </citation>
    <scope>NUCLEOTIDE SEQUENCE [LARGE SCALE GENOMIC DNA]</scope>
    <source>
        <strain evidence="6">JCM 17939</strain>
    </source>
</reference>
<dbReference type="Proteomes" id="UP001501442">
    <property type="component" value="Unassembled WGS sequence"/>
</dbReference>
<dbReference type="PANTHER" id="PTHR43132:SF8">
    <property type="entry name" value="HTH-TYPE TRANSCRIPTIONAL REGULATOR KMTR"/>
    <property type="match status" value="1"/>
</dbReference>
<dbReference type="SMART" id="SM00418">
    <property type="entry name" value="HTH_ARSR"/>
    <property type="match status" value="1"/>
</dbReference>
<accession>A0ABP8UA92</accession>
<gene>
    <name evidence="5" type="ORF">GCM10023196_039910</name>
</gene>
<dbReference type="InterPro" id="IPR045981">
    <property type="entry name" value="DUF5937"/>
</dbReference>
<dbReference type="InterPro" id="IPR036388">
    <property type="entry name" value="WH-like_DNA-bd_sf"/>
</dbReference>
<evidence type="ECO:0000313" key="5">
    <source>
        <dbReference type="EMBL" id="GAA4627492.1"/>
    </source>
</evidence>
<organism evidence="5 6">
    <name type="scientific">Actinoallomurus vinaceus</name>
    <dbReference type="NCBI Taxonomy" id="1080074"/>
    <lineage>
        <taxon>Bacteria</taxon>
        <taxon>Bacillati</taxon>
        <taxon>Actinomycetota</taxon>
        <taxon>Actinomycetes</taxon>
        <taxon>Streptosporangiales</taxon>
        <taxon>Thermomonosporaceae</taxon>
        <taxon>Actinoallomurus</taxon>
    </lineage>
</organism>
<dbReference type="InterPro" id="IPR011991">
    <property type="entry name" value="ArsR-like_HTH"/>
</dbReference>
<dbReference type="SUPFAM" id="SSF46785">
    <property type="entry name" value="Winged helix' DNA-binding domain"/>
    <property type="match status" value="1"/>
</dbReference>
<keyword evidence="3" id="KW-0804">Transcription</keyword>
<dbReference type="Pfam" id="PF12840">
    <property type="entry name" value="HTH_20"/>
    <property type="match status" value="1"/>
</dbReference>
<keyword evidence="2" id="KW-0238">DNA-binding</keyword>
<comment type="caution">
    <text evidence="5">The sequence shown here is derived from an EMBL/GenBank/DDBJ whole genome shotgun (WGS) entry which is preliminary data.</text>
</comment>
<dbReference type="EMBL" id="BAABHK010000005">
    <property type="protein sequence ID" value="GAA4627492.1"/>
    <property type="molecule type" value="Genomic_DNA"/>
</dbReference>
<proteinExistence type="predicted"/>
<feature type="domain" description="HTH arsR-type" evidence="4">
    <location>
        <begin position="257"/>
        <end position="328"/>
    </location>
</feature>
<dbReference type="InterPro" id="IPR036390">
    <property type="entry name" value="WH_DNA-bd_sf"/>
</dbReference>
<evidence type="ECO:0000256" key="2">
    <source>
        <dbReference type="ARBA" id="ARBA00023125"/>
    </source>
</evidence>
<dbReference type="Gene3D" id="1.10.10.10">
    <property type="entry name" value="Winged helix-like DNA-binding domain superfamily/Winged helix DNA-binding domain"/>
    <property type="match status" value="1"/>
</dbReference>
<evidence type="ECO:0000313" key="6">
    <source>
        <dbReference type="Proteomes" id="UP001501442"/>
    </source>
</evidence>
<dbReference type="PANTHER" id="PTHR43132">
    <property type="entry name" value="ARSENICAL RESISTANCE OPERON REPRESSOR ARSR-RELATED"/>
    <property type="match status" value="1"/>
</dbReference>
<evidence type="ECO:0000256" key="3">
    <source>
        <dbReference type="ARBA" id="ARBA00023163"/>
    </source>
</evidence>
<dbReference type="CDD" id="cd00090">
    <property type="entry name" value="HTH_ARSR"/>
    <property type="match status" value="1"/>
</dbReference>
<evidence type="ECO:0000256" key="1">
    <source>
        <dbReference type="ARBA" id="ARBA00023015"/>
    </source>
</evidence>
<evidence type="ECO:0000259" key="4">
    <source>
        <dbReference type="SMART" id="SM00418"/>
    </source>
</evidence>
<keyword evidence="6" id="KW-1185">Reference proteome</keyword>
<name>A0ABP8UA92_9ACTN</name>
<dbReference type="InterPro" id="IPR001845">
    <property type="entry name" value="HTH_ArsR_DNA-bd_dom"/>
</dbReference>
<dbReference type="Pfam" id="PF19361">
    <property type="entry name" value="DUF5937"/>
    <property type="match status" value="1"/>
</dbReference>
<sequence length="345" mass="38025">MRQRGILRIHFTTGDLVRTHLVDVPDPMWETVLSLHVLQGRAGQAAFGEWRQRVRRDLFRRGEAGTVRERLFSVVPRAGYFPDFLTPPEGLLGLEAGIEAMCGVPSRRLAAELERLGGENDPSSWRRALAEPGTRTRSELGESFRAYHQAALRPYWADVQSRVHADRALRSRLLREEGVAALFSSFAPYMRWRAPVLEADYPVDKELRLDGRGLLLIPSYFCWRQPVTLADPELPPTLVYPVEHDAQGLASPGRGEEALARLLGPTRAAVLRATIVGPTTGELADRVGISPAGASQHTTTLREAGLIASRRQANRTIHVLTPLGWALLTGDLGHSLPAAAGLSPR</sequence>